<dbReference type="Proteomes" id="UP000319576">
    <property type="component" value="Chromosome"/>
</dbReference>
<keyword evidence="2" id="KW-1185">Reference proteome</keyword>
<dbReference type="AlphaFoldDB" id="A0A517Y3I5"/>
<organism evidence="1 2">
    <name type="scientific">Urbifossiella limnaea</name>
    <dbReference type="NCBI Taxonomy" id="2528023"/>
    <lineage>
        <taxon>Bacteria</taxon>
        <taxon>Pseudomonadati</taxon>
        <taxon>Planctomycetota</taxon>
        <taxon>Planctomycetia</taxon>
        <taxon>Gemmatales</taxon>
        <taxon>Gemmataceae</taxon>
        <taxon>Urbifossiella</taxon>
    </lineage>
</organism>
<dbReference type="Gene3D" id="3.40.50.300">
    <property type="entry name" value="P-loop containing nucleotide triphosphate hydrolases"/>
    <property type="match status" value="1"/>
</dbReference>
<sequence>MPDPTSAVTTALKWAWDNWDVIKKRLAELAGLVKGPTDRPILILGPGGCGKTTLLHILAGDRDWLRDTPWVYTESIGEERKPLGDDPSVQVVVTPGQPHRAHTFWRDVQADVSAGKYRGVVLLTAFGYHTLSGSSPAKAHPLYQPGGRQPTADFLTRFVDDRRAEEVRVLRNLAPHLRACPKPVWLLTVVAKQDLWAHEQAAADAFYRSGDFGAVVAELAAGRNAAGFRHELVFGSLVIANFESGAGEVLRKNAAGYDQRAQVGSVRRLVEVIHRLVEWEGR</sequence>
<reference evidence="1 2" key="1">
    <citation type="submission" date="2019-02" db="EMBL/GenBank/DDBJ databases">
        <title>Deep-cultivation of Planctomycetes and their phenomic and genomic characterization uncovers novel biology.</title>
        <authorList>
            <person name="Wiegand S."/>
            <person name="Jogler M."/>
            <person name="Boedeker C."/>
            <person name="Pinto D."/>
            <person name="Vollmers J."/>
            <person name="Rivas-Marin E."/>
            <person name="Kohn T."/>
            <person name="Peeters S.H."/>
            <person name="Heuer A."/>
            <person name="Rast P."/>
            <person name="Oberbeckmann S."/>
            <person name="Bunk B."/>
            <person name="Jeske O."/>
            <person name="Meyerdierks A."/>
            <person name="Storesund J.E."/>
            <person name="Kallscheuer N."/>
            <person name="Luecker S."/>
            <person name="Lage O.M."/>
            <person name="Pohl T."/>
            <person name="Merkel B.J."/>
            <person name="Hornburger P."/>
            <person name="Mueller R.-W."/>
            <person name="Bruemmer F."/>
            <person name="Labrenz M."/>
            <person name="Spormann A.M."/>
            <person name="Op den Camp H."/>
            <person name="Overmann J."/>
            <person name="Amann R."/>
            <person name="Jetten M.S.M."/>
            <person name="Mascher T."/>
            <person name="Medema M.H."/>
            <person name="Devos D.P."/>
            <person name="Kaster A.-K."/>
            <person name="Ovreas L."/>
            <person name="Rohde M."/>
            <person name="Galperin M.Y."/>
            <person name="Jogler C."/>
        </authorList>
    </citation>
    <scope>NUCLEOTIDE SEQUENCE [LARGE SCALE GENOMIC DNA]</scope>
    <source>
        <strain evidence="1 2">ETA_A1</strain>
    </source>
</reference>
<dbReference type="InterPro" id="IPR027417">
    <property type="entry name" value="P-loop_NTPase"/>
</dbReference>
<dbReference type="RefSeq" id="WP_145244473.1">
    <property type="nucleotide sequence ID" value="NZ_CP036273.1"/>
</dbReference>
<proteinExistence type="predicted"/>
<accession>A0A517Y3I5</accession>
<evidence type="ECO:0000313" key="1">
    <source>
        <dbReference type="EMBL" id="QDU24307.1"/>
    </source>
</evidence>
<dbReference type="EMBL" id="CP036273">
    <property type="protein sequence ID" value="QDU24307.1"/>
    <property type="molecule type" value="Genomic_DNA"/>
</dbReference>
<dbReference type="SUPFAM" id="SSF52540">
    <property type="entry name" value="P-loop containing nucleoside triphosphate hydrolases"/>
    <property type="match status" value="1"/>
</dbReference>
<name>A0A517Y3I5_9BACT</name>
<dbReference type="CDD" id="cd00009">
    <property type="entry name" value="AAA"/>
    <property type="match status" value="1"/>
</dbReference>
<gene>
    <name evidence="1" type="ORF">ETAA1_63210</name>
</gene>
<evidence type="ECO:0000313" key="2">
    <source>
        <dbReference type="Proteomes" id="UP000319576"/>
    </source>
</evidence>
<dbReference type="KEGG" id="uli:ETAA1_63210"/>
<dbReference type="OrthoDB" id="268292at2"/>
<protein>
    <submittedName>
        <fullName evidence="1">Uncharacterized protein</fullName>
    </submittedName>
</protein>